<organism evidence="2 3">
    <name type="scientific">Flavobacterium succinicans</name>
    <dbReference type="NCBI Taxonomy" id="29536"/>
    <lineage>
        <taxon>Bacteria</taxon>
        <taxon>Pseudomonadati</taxon>
        <taxon>Bacteroidota</taxon>
        <taxon>Flavobacteriia</taxon>
        <taxon>Flavobacteriales</taxon>
        <taxon>Flavobacteriaceae</taxon>
        <taxon>Flavobacterium</taxon>
    </lineage>
</organism>
<dbReference type="RefSeq" id="WP_024979763.1">
    <property type="nucleotide sequence ID" value="NZ_CBCRUM010000025.1"/>
</dbReference>
<dbReference type="PANTHER" id="PTHR39200">
    <property type="entry name" value="HYPOTHETICAL EXPORTED PROTEIN"/>
    <property type="match status" value="1"/>
</dbReference>
<dbReference type="EMBL" id="FOUT01000006">
    <property type="protein sequence ID" value="SFN08830.1"/>
    <property type="molecule type" value="Genomic_DNA"/>
</dbReference>
<proteinExistence type="predicted"/>
<gene>
    <name evidence="2" type="ORF">SAMN05444143_10639</name>
</gene>
<feature type="domain" description="Putative auto-transporter adhesin head GIN" evidence="1">
    <location>
        <begin position="45"/>
        <end position="228"/>
    </location>
</feature>
<name>A0A1I4W6F9_9FLAO</name>
<dbReference type="STRING" id="29536.FLB_00670"/>
<sequence length="245" mass="25929">MKNLTITSAILLSLSGFFSYGQWNNGKQIKGNGNEITETRTTTTYDGIKISGFFDVDLVAGKEGSITIKGEQNILDYIDVEVVDNVLKIGTEKGYYFKTSTGKSVHITIPFESISALVLSGSGDIISKNIIKADAFDAKLSGSGDLKLMVDTQKFNMNLSGSGDIILKGTTDDFMSSISGSGDINASDLKSKTVSVSISGSGDTKVNCSESLYARVSGSGDIVYYGNPAKKDTKVVGSGEISRGM</sequence>
<evidence type="ECO:0000313" key="3">
    <source>
        <dbReference type="Proteomes" id="UP000182961"/>
    </source>
</evidence>
<dbReference type="eggNOG" id="COG3595">
    <property type="taxonomic scope" value="Bacteria"/>
</dbReference>
<keyword evidence="3" id="KW-1185">Reference proteome</keyword>
<evidence type="ECO:0000259" key="1">
    <source>
        <dbReference type="Pfam" id="PF10988"/>
    </source>
</evidence>
<reference evidence="3" key="1">
    <citation type="submission" date="2016-10" db="EMBL/GenBank/DDBJ databases">
        <authorList>
            <person name="Varghese N."/>
            <person name="Submissions S."/>
        </authorList>
    </citation>
    <scope>NUCLEOTIDE SEQUENCE [LARGE SCALE GENOMIC DNA]</scope>
    <source>
        <strain evidence="3">DSM 4002</strain>
    </source>
</reference>
<dbReference type="Pfam" id="PF10988">
    <property type="entry name" value="DUF2807"/>
    <property type="match status" value="1"/>
</dbReference>
<dbReference type="PANTHER" id="PTHR39200:SF1">
    <property type="entry name" value="AUTO-TRANSPORTER ADHESIN HEAD GIN DOMAIN-CONTAINING PROTEIN-RELATED"/>
    <property type="match status" value="1"/>
</dbReference>
<dbReference type="Gene3D" id="2.160.20.120">
    <property type="match status" value="1"/>
</dbReference>
<dbReference type="AlphaFoldDB" id="A0A1I4W6F9"/>
<accession>A0A1I4W6F9</accession>
<dbReference type="InterPro" id="IPR021255">
    <property type="entry name" value="DUF2807"/>
</dbReference>
<protein>
    <submittedName>
        <fullName evidence="2">Putative auto-transporter adhesin, head GIN domain</fullName>
    </submittedName>
</protein>
<evidence type="ECO:0000313" key="2">
    <source>
        <dbReference type="EMBL" id="SFN08830.1"/>
    </source>
</evidence>
<dbReference type="Proteomes" id="UP000182961">
    <property type="component" value="Unassembled WGS sequence"/>
</dbReference>